<organism evidence="1 2">
    <name type="scientific">Paenibacillus motobuensis</name>
    <dbReference type="NCBI Taxonomy" id="295324"/>
    <lineage>
        <taxon>Bacteria</taxon>
        <taxon>Bacillati</taxon>
        <taxon>Bacillota</taxon>
        <taxon>Bacilli</taxon>
        <taxon>Bacillales</taxon>
        <taxon>Paenibacillaceae</taxon>
        <taxon>Paenibacillus</taxon>
    </lineage>
</organism>
<evidence type="ECO:0000313" key="2">
    <source>
        <dbReference type="Proteomes" id="UP001500340"/>
    </source>
</evidence>
<keyword evidence="2" id="KW-1185">Reference proteome</keyword>
<comment type="caution">
    <text evidence="1">The sequence shown here is derived from an EMBL/GenBank/DDBJ whole genome shotgun (WGS) entry which is preliminary data.</text>
</comment>
<name>A0ABP3I4H1_9BACL</name>
<gene>
    <name evidence="1" type="ORF">GCM10008933_21620</name>
</gene>
<protein>
    <submittedName>
        <fullName evidence="1">Uncharacterized protein</fullName>
    </submittedName>
</protein>
<evidence type="ECO:0000313" key="1">
    <source>
        <dbReference type="EMBL" id="GAA0390380.1"/>
    </source>
</evidence>
<dbReference type="RefSeq" id="WP_343860863.1">
    <property type="nucleotide sequence ID" value="NZ_BAAACX010000009.1"/>
</dbReference>
<dbReference type="EMBL" id="BAAACX010000009">
    <property type="protein sequence ID" value="GAA0390380.1"/>
    <property type="molecule type" value="Genomic_DNA"/>
</dbReference>
<dbReference type="Proteomes" id="UP001500340">
    <property type="component" value="Unassembled WGS sequence"/>
</dbReference>
<proteinExistence type="predicted"/>
<reference evidence="2" key="1">
    <citation type="journal article" date="2019" name="Int. J. Syst. Evol. Microbiol.">
        <title>The Global Catalogue of Microorganisms (GCM) 10K type strain sequencing project: providing services to taxonomists for standard genome sequencing and annotation.</title>
        <authorList>
            <consortium name="The Broad Institute Genomics Platform"/>
            <consortium name="The Broad Institute Genome Sequencing Center for Infectious Disease"/>
            <person name="Wu L."/>
            <person name="Ma J."/>
        </authorList>
    </citation>
    <scope>NUCLEOTIDE SEQUENCE [LARGE SCALE GENOMIC DNA]</scope>
    <source>
        <strain evidence="2">JCM 12774</strain>
    </source>
</reference>
<sequence>MDWREKLKSTVDEYVEEKSRITKALQEVLSELKVEPYGIHSNSELVGLSPLEWKVTVNLVNVGRVILSITIDDIKEVRISEDNAGYPLTEDVIPEDIHQVLRNVITRKIVEHLAI</sequence>
<accession>A0ABP3I4H1</accession>